<dbReference type="Proteomes" id="UP000003879">
    <property type="component" value="Unassembled WGS sequence"/>
</dbReference>
<evidence type="ECO:0008006" key="3">
    <source>
        <dbReference type="Google" id="ProtNLM"/>
    </source>
</evidence>
<dbReference type="InterPro" id="IPR036890">
    <property type="entry name" value="HATPase_C_sf"/>
</dbReference>
<accession>A0A0E2AU85</accession>
<evidence type="ECO:0000313" key="1">
    <source>
        <dbReference type="EMBL" id="EIY98779.1"/>
    </source>
</evidence>
<dbReference type="PATRIC" id="fig|997883.3.peg.1322"/>
<evidence type="ECO:0000313" key="2">
    <source>
        <dbReference type="Proteomes" id="UP000003879"/>
    </source>
</evidence>
<name>A0A0E2AU85_BACFG</name>
<dbReference type="Pfam" id="PF13589">
    <property type="entry name" value="HATPase_c_3"/>
    <property type="match status" value="1"/>
</dbReference>
<proteinExistence type="predicted"/>
<protein>
    <recommendedName>
        <fullName evidence="3">Histidine kinase/HSP90-like ATPase domain-containing protein</fullName>
    </recommendedName>
</protein>
<organism evidence="1 2">
    <name type="scientific">Bacteroides fragilis CL07T12C05</name>
    <dbReference type="NCBI Taxonomy" id="997883"/>
    <lineage>
        <taxon>Bacteria</taxon>
        <taxon>Pseudomonadati</taxon>
        <taxon>Bacteroidota</taxon>
        <taxon>Bacteroidia</taxon>
        <taxon>Bacteroidales</taxon>
        <taxon>Bacteroidaceae</taxon>
        <taxon>Bacteroides</taxon>
    </lineage>
</organism>
<gene>
    <name evidence="1" type="ORF">HMPREF1056_01253</name>
</gene>
<reference evidence="1 2" key="1">
    <citation type="submission" date="2012-02" db="EMBL/GenBank/DDBJ databases">
        <title>The Genome Sequence of Bacteroides fragilis CL07T12C05.</title>
        <authorList>
            <consortium name="The Broad Institute Genome Sequencing Platform"/>
            <person name="Earl A."/>
            <person name="Ward D."/>
            <person name="Feldgarden M."/>
            <person name="Gevers D."/>
            <person name="Zitomersky N.L."/>
            <person name="Coyne M.J."/>
            <person name="Comstock L.E."/>
            <person name="Young S.K."/>
            <person name="Zeng Q."/>
            <person name="Gargeya S."/>
            <person name="Fitzgerald M."/>
            <person name="Haas B."/>
            <person name="Abouelleil A."/>
            <person name="Alvarado L."/>
            <person name="Arachchi H.M."/>
            <person name="Berlin A."/>
            <person name="Chapman S.B."/>
            <person name="Gearin G."/>
            <person name="Goldberg J."/>
            <person name="Griggs A."/>
            <person name="Gujja S."/>
            <person name="Hansen M."/>
            <person name="Heiman D."/>
            <person name="Howarth C."/>
            <person name="Larimer J."/>
            <person name="Lui A."/>
            <person name="MacDonald P.J.P."/>
            <person name="McCowen C."/>
            <person name="Montmayeur A."/>
            <person name="Murphy C."/>
            <person name="Neiman D."/>
            <person name="Pearson M."/>
            <person name="Priest M."/>
            <person name="Roberts A."/>
            <person name="Saif S."/>
            <person name="Shea T."/>
            <person name="Sisk P."/>
            <person name="Stolte C."/>
            <person name="Sykes S."/>
            <person name="Wortman J."/>
            <person name="Nusbaum C."/>
            <person name="Birren B."/>
        </authorList>
    </citation>
    <scope>NUCLEOTIDE SEQUENCE [LARGE SCALE GENOMIC DNA]</scope>
    <source>
        <strain evidence="1 2">CL07T12C05</strain>
    </source>
</reference>
<comment type="caution">
    <text evidence="1">The sequence shown here is derived from an EMBL/GenBank/DDBJ whole genome shotgun (WGS) entry which is preliminary data.</text>
</comment>
<dbReference type="SUPFAM" id="SSF55874">
    <property type="entry name" value="ATPase domain of HSP90 chaperone/DNA topoisomerase II/histidine kinase"/>
    <property type="match status" value="1"/>
</dbReference>
<dbReference type="HOGENOM" id="CLU_1599409_0_0_10"/>
<dbReference type="EMBL" id="AGXN01000006">
    <property type="protein sequence ID" value="EIY98779.1"/>
    <property type="molecule type" value="Genomic_DNA"/>
</dbReference>
<sequence>MKMNYEELKTANATPAAASMVETFRAMGYSLETAMADILDNSISAGANNIWISRIWKGGQSIITIKDDGIGMNHQELIEAMRPGSQNPLEERSKSDLGRFGLGLKTASFSQCRRLTVYSKKADYKPVYWTWDLDYVAKTNQWELLQWIPDEYINALDDVSHGTLVI</sequence>
<dbReference type="Gene3D" id="3.30.565.10">
    <property type="entry name" value="Histidine kinase-like ATPase, C-terminal domain"/>
    <property type="match status" value="1"/>
</dbReference>
<dbReference type="RefSeq" id="WP_005795650.1">
    <property type="nucleotide sequence ID" value="NZ_JH724215.1"/>
</dbReference>
<dbReference type="AlphaFoldDB" id="A0A0E2AU85"/>